<evidence type="ECO:0000256" key="3">
    <source>
        <dbReference type="ARBA" id="ARBA00022837"/>
    </source>
</evidence>
<evidence type="ECO:0008006" key="7">
    <source>
        <dbReference type="Google" id="ProtNLM"/>
    </source>
</evidence>
<evidence type="ECO:0000256" key="4">
    <source>
        <dbReference type="SAM" id="MobiDB-lite"/>
    </source>
</evidence>
<keyword evidence="6" id="KW-1185">Reference proteome</keyword>
<evidence type="ECO:0000313" key="5">
    <source>
        <dbReference type="EMBL" id="ESL09016.1"/>
    </source>
</evidence>
<evidence type="ECO:0000256" key="1">
    <source>
        <dbReference type="ARBA" id="ARBA00022723"/>
    </source>
</evidence>
<accession>A0A061J4H1</accession>
<reference evidence="5 6" key="1">
    <citation type="submission" date="2013-07" db="EMBL/GenBank/DDBJ databases">
        <authorList>
            <person name="Stoco P.H."/>
            <person name="Wagner G."/>
            <person name="Gerber A."/>
            <person name="Zaha A."/>
            <person name="Thompson C."/>
            <person name="Bartholomeu D.C."/>
            <person name="Luckemeyer D.D."/>
            <person name="Bahia D."/>
            <person name="Loreto E."/>
            <person name="Prestes E.B."/>
            <person name="Lima F.M."/>
            <person name="Rodrigues-Luiz G."/>
            <person name="Vallejo G.A."/>
            <person name="Filho J.F."/>
            <person name="Monteiro K.M."/>
            <person name="Tyler K.M."/>
            <person name="de Almeida L.G."/>
            <person name="Ortiz M.F."/>
            <person name="Siervo M.A."/>
            <person name="de Moraes M.H."/>
            <person name="Cunha O.L."/>
            <person name="Mendonca-Neto R."/>
            <person name="Silva R."/>
            <person name="Teixeira S.M."/>
            <person name="Murta S.M."/>
            <person name="Sincero T.C."/>
            <person name="Mendes T.A."/>
            <person name="Urmenyi T.P."/>
            <person name="Silva V.G."/>
            <person name="da Rocha W.D."/>
            <person name="Andersson B."/>
            <person name="Romanha A.J."/>
            <person name="Steindel M."/>
            <person name="de Vasconcelos A.T."/>
            <person name="Grisard E.C."/>
        </authorList>
    </citation>
    <scope>NUCLEOTIDE SEQUENCE [LARGE SCALE GENOMIC DNA]</scope>
    <source>
        <strain evidence="5 6">SC58</strain>
    </source>
</reference>
<keyword evidence="1" id="KW-0479">Metal-binding</keyword>
<dbReference type="InterPro" id="IPR011992">
    <property type="entry name" value="EF-hand-dom_pair"/>
</dbReference>
<dbReference type="PANTHER" id="PTHR34524:SF10">
    <property type="entry name" value="EF-HAND DOMAIN-CONTAINING PROTEIN"/>
    <property type="match status" value="1"/>
</dbReference>
<dbReference type="Gene3D" id="1.10.238.10">
    <property type="entry name" value="EF-hand"/>
    <property type="match status" value="1"/>
</dbReference>
<evidence type="ECO:0000313" key="6">
    <source>
        <dbReference type="Proteomes" id="UP000031737"/>
    </source>
</evidence>
<evidence type="ECO:0000256" key="2">
    <source>
        <dbReference type="ARBA" id="ARBA00022737"/>
    </source>
</evidence>
<dbReference type="InterPro" id="IPR051581">
    <property type="entry name" value="Ca-bind"/>
</dbReference>
<comment type="caution">
    <text evidence="5">The sequence shown here is derived from an EMBL/GenBank/DDBJ whole genome shotgun (WGS) entry which is preliminary data.</text>
</comment>
<dbReference type="EMBL" id="AUPL01003271">
    <property type="protein sequence ID" value="ESL09016.1"/>
    <property type="molecule type" value="Genomic_DNA"/>
</dbReference>
<organism evidence="5 6">
    <name type="scientific">Trypanosoma rangeli SC58</name>
    <dbReference type="NCBI Taxonomy" id="429131"/>
    <lineage>
        <taxon>Eukaryota</taxon>
        <taxon>Discoba</taxon>
        <taxon>Euglenozoa</taxon>
        <taxon>Kinetoplastea</taxon>
        <taxon>Metakinetoplastina</taxon>
        <taxon>Trypanosomatida</taxon>
        <taxon>Trypanosomatidae</taxon>
        <taxon>Trypanosoma</taxon>
        <taxon>Herpetosoma</taxon>
    </lineage>
</organism>
<protein>
    <recommendedName>
        <fullName evidence="7">EF-hand domain-containing protein</fullName>
    </recommendedName>
</protein>
<name>A0A061J4H1_TRYRA</name>
<keyword evidence="3" id="KW-0106">Calcium</keyword>
<dbReference type="GO" id="GO:0046872">
    <property type="term" value="F:metal ion binding"/>
    <property type="evidence" value="ECO:0007669"/>
    <property type="project" value="UniProtKB-KW"/>
</dbReference>
<dbReference type="SUPFAM" id="SSF47473">
    <property type="entry name" value="EF-hand"/>
    <property type="match status" value="1"/>
</dbReference>
<dbReference type="Proteomes" id="UP000031737">
    <property type="component" value="Unassembled WGS sequence"/>
</dbReference>
<keyword evidence="2" id="KW-0677">Repeat</keyword>
<dbReference type="OrthoDB" id="444540at2759"/>
<dbReference type="VEuPathDB" id="TriTrypDB:TRSC58_03271"/>
<sequence>MEALVAKAVERLGRKKLWLVAYAMRRMDVADYTVAGVRDALRRIRLYVDDDDFAEITAQFARNEGANFDVAAFVHALLATLPPRREYAVSLVVRRVDPESTGFVSFETLRETYDVMRHPLALTRRDPSELVDEFLADFEEARAENGITTDELAAYYVGISHTTPRDEDFELRCIRSFSLDRPRARLDEDPTASHAERRRSRANGLSQAAKHPLYETTSMQYGKDCDKVKYDGKYSLNHRFTKYASMQHTGGATSMNM</sequence>
<dbReference type="AlphaFoldDB" id="A0A061J4H1"/>
<feature type="region of interest" description="Disordered" evidence="4">
    <location>
        <begin position="185"/>
        <end position="211"/>
    </location>
</feature>
<proteinExistence type="predicted"/>
<dbReference type="PANTHER" id="PTHR34524">
    <property type="entry name" value="CALCYPHOSIN"/>
    <property type="match status" value="1"/>
</dbReference>
<gene>
    <name evidence="5" type="ORF">TRSC58_03271</name>
</gene>